<evidence type="ECO:0000313" key="3">
    <source>
        <dbReference type="Proteomes" id="UP000234460"/>
    </source>
</evidence>
<reference evidence="2 3" key="1">
    <citation type="submission" date="2017-11" db="EMBL/GenBank/DDBJ databases">
        <authorList>
            <person name="Lechat P."/>
        </authorList>
    </citation>
    <scope>NUCLEOTIDE SEQUENCE [LARGE SCALE GENOMIC DNA]</scope>
    <source>
        <strain evidence="2">L495</strain>
    </source>
</reference>
<evidence type="ECO:0000313" key="2">
    <source>
        <dbReference type="EMBL" id="SOR60007.1"/>
    </source>
</evidence>
<keyword evidence="1" id="KW-1133">Transmembrane helix</keyword>
<feature type="transmembrane region" description="Helical" evidence="1">
    <location>
        <begin position="6"/>
        <end position="26"/>
    </location>
</feature>
<gene>
    <name evidence="2" type="ORF">LMANV2_120019</name>
</gene>
<protein>
    <submittedName>
        <fullName evidence="2">Uncharacterized protein</fullName>
    </submittedName>
</protein>
<proteinExistence type="predicted"/>
<name>A0AAQ1SME7_LEPIR</name>
<accession>A0AAQ1SME7</accession>
<dbReference type="EMBL" id="OEJX01000004">
    <property type="protein sequence ID" value="SOR60007.1"/>
    <property type="molecule type" value="Genomic_DNA"/>
</dbReference>
<evidence type="ECO:0000256" key="1">
    <source>
        <dbReference type="SAM" id="Phobius"/>
    </source>
</evidence>
<keyword evidence="1" id="KW-0472">Membrane</keyword>
<dbReference type="AlphaFoldDB" id="A0AAQ1SME7"/>
<keyword evidence="1" id="KW-0812">Transmembrane</keyword>
<dbReference type="Proteomes" id="UP000234460">
    <property type="component" value="Chromosome LMANV2"/>
</dbReference>
<comment type="caution">
    <text evidence="2">The sequence shown here is derived from an EMBL/GenBank/DDBJ whole genome shotgun (WGS) entry which is preliminary data.</text>
</comment>
<organism evidence="2 3">
    <name type="scientific">Leptospira interrogans serovar Manilae</name>
    <dbReference type="NCBI Taxonomy" id="214675"/>
    <lineage>
        <taxon>Bacteria</taxon>
        <taxon>Pseudomonadati</taxon>
        <taxon>Spirochaetota</taxon>
        <taxon>Spirochaetia</taxon>
        <taxon>Leptospirales</taxon>
        <taxon>Leptospiraceae</taxon>
        <taxon>Leptospira</taxon>
    </lineage>
</organism>
<sequence>MIRASIIFVLIYVKWITGFSTTYNYIVKYLIFCIESVFCDKINGTQFYRNE</sequence>